<proteinExistence type="inferred from homology"/>
<dbReference type="SMART" id="SM00226">
    <property type="entry name" value="LMWPc"/>
    <property type="match status" value="1"/>
</dbReference>
<dbReference type="InterPro" id="IPR036196">
    <property type="entry name" value="Ptyr_pPase_sf"/>
</dbReference>
<dbReference type="PANTHER" id="PTHR11717:SF7">
    <property type="entry name" value="LOW MOLECULAR WEIGHT PHOSPHOTYROSINE PROTEIN PHOSPHATASE"/>
    <property type="match status" value="1"/>
</dbReference>
<evidence type="ECO:0000313" key="8">
    <source>
        <dbReference type="EMBL" id="BCK81840.1"/>
    </source>
</evidence>
<name>A0A810Q1K3_9FIRM</name>
<gene>
    <name evidence="8" type="ORF">MM50RIKEN_16030</name>
</gene>
<dbReference type="PANTHER" id="PTHR11717">
    <property type="entry name" value="LOW MOLECULAR WEIGHT PROTEIN TYROSINE PHOSPHATASE"/>
    <property type="match status" value="1"/>
</dbReference>
<dbReference type="SUPFAM" id="SSF52788">
    <property type="entry name" value="Phosphotyrosine protein phosphatases I"/>
    <property type="match status" value="1"/>
</dbReference>
<keyword evidence="3" id="KW-0378">Hydrolase</keyword>
<dbReference type="Proteomes" id="UP000681035">
    <property type="component" value="Chromosome"/>
</dbReference>
<evidence type="ECO:0000256" key="6">
    <source>
        <dbReference type="PIRSR" id="PIRSR617867-1"/>
    </source>
</evidence>
<evidence type="ECO:0000256" key="5">
    <source>
        <dbReference type="ARBA" id="ARBA00051722"/>
    </source>
</evidence>
<dbReference type="KEGG" id="vcop:MM50RIKEN_16030"/>
<feature type="active site" description="Nucleophile" evidence="6">
    <location>
        <position position="8"/>
    </location>
</feature>
<comment type="catalytic activity">
    <reaction evidence="5">
        <text>O-phospho-L-tyrosyl-[protein] + H2O = L-tyrosyl-[protein] + phosphate</text>
        <dbReference type="Rhea" id="RHEA:10684"/>
        <dbReference type="Rhea" id="RHEA-COMP:10136"/>
        <dbReference type="Rhea" id="RHEA-COMP:20101"/>
        <dbReference type="ChEBI" id="CHEBI:15377"/>
        <dbReference type="ChEBI" id="CHEBI:43474"/>
        <dbReference type="ChEBI" id="CHEBI:46858"/>
        <dbReference type="ChEBI" id="CHEBI:61978"/>
        <dbReference type="EC" id="3.1.3.48"/>
    </reaction>
</comment>
<accession>A0A810Q1K3</accession>
<dbReference type="EC" id="3.1.3.48" evidence="2"/>
<dbReference type="GO" id="GO:0004725">
    <property type="term" value="F:protein tyrosine phosphatase activity"/>
    <property type="evidence" value="ECO:0007669"/>
    <property type="project" value="UniProtKB-EC"/>
</dbReference>
<dbReference type="Gene3D" id="3.40.50.2300">
    <property type="match status" value="1"/>
</dbReference>
<organism evidence="8 9">
    <name type="scientific">Vescimonas coprocola</name>
    <dbReference type="NCBI Taxonomy" id="2714355"/>
    <lineage>
        <taxon>Bacteria</taxon>
        <taxon>Bacillati</taxon>
        <taxon>Bacillota</taxon>
        <taxon>Clostridia</taxon>
        <taxon>Eubacteriales</taxon>
        <taxon>Oscillospiraceae</taxon>
        <taxon>Vescimonas</taxon>
    </lineage>
</organism>
<dbReference type="AlphaFoldDB" id="A0A810Q1K3"/>
<evidence type="ECO:0000313" key="9">
    <source>
        <dbReference type="Proteomes" id="UP000681035"/>
    </source>
</evidence>
<evidence type="ECO:0000256" key="4">
    <source>
        <dbReference type="ARBA" id="ARBA00022912"/>
    </source>
</evidence>
<dbReference type="InterPro" id="IPR017867">
    <property type="entry name" value="Tyr_phospatase_low_mol_wt"/>
</dbReference>
<reference evidence="8" key="1">
    <citation type="submission" date="2020-09" db="EMBL/GenBank/DDBJ databases">
        <title>New species isolated from human feces.</title>
        <authorList>
            <person name="Kitahara M."/>
            <person name="Shigeno Y."/>
            <person name="Shime M."/>
            <person name="Matsumoto Y."/>
            <person name="Nakamura S."/>
            <person name="Motooka D."/>
            <person name="Fukuoka S."/>
            <person name="Nishikawa H."/>
            <person name="Benno Y."/>
        </authorList>
    </citation>
    <scope>NUCLEOTIDE SEQUENCE</scope>
    <source>
        <strain evidence="8">MM50</strain>
    </source>
</reference>
<keyword evidence="4" id="KW-0904">Protein phosphatase</keyword>
<evidence type="ECO:0000256" key="3">
    <source>
        <dbReference type="ARBA" id="ARBA00022801"/>
    </source>
</evidence>
<sequence>MKRILFICHGNICRSPMAEFVMKDLVKKAGLASQFHIESAATSREEIGNPVYPPARRKLAEHGISCEGHAARQLTNRDYDEYDLLIGMDQANLRDMYRICGGDYVGKMSLLMDHTAHPGNVADPWYTEDFEATWQDVLDGCQGLLKEFMTERGDSNGTKR</sequence>
<comment type="similarity">
    <text evidence="1">Belongs to the low molecular weight phosphotyrosine protein phosphatase family.</text>
</comment>
<keyword evidence="9" id="KW-1185">Reference proteome</keyword>
<dbReference type="Pfam" id="PF01451">
    <property type="entry name" value="LMWPc"/>
    <property type="match status" value="1"/>
</dbReference>
<dbReference type="CDD" id="cd16343">
    <property type="entry name" value="LMWPTP"/>
    <property type="match status" value="1"/>
</dbReference>
<evidence type="ECO:0000256" key="1">
    <source>
        <dbReference type="ARBA" id="ARBA00011063"/>
    </source>
</evidence>
<dbReference type="EMBL" id="AP023418">
    <property type="protein sequence ID" value="BCK81840.1"/>
    <property type="molecule type" value="Genomic_DNA"/>
</dbReference>
<protein>
    <recommendedName>
        <fullName evidence="2">protein-tyrosine-phosphatase</fullName>
        <ecNumber evidence="2">3.1.3.48</ecNumber>
    </recommendedName>
</protein>
<evidence type="ECO:0000259" key="7">
    <source>
        <dbReference type="SMART" id="SM00226"/>
    </source>
</evidence>
<dbReference type="InterPro" id="IPR050438">
    <property type="entry name" value="LMW_PTPase"/>
</dbReference>
<feature type="active site" evidence="6">
    <location>
        <position position="14"/>
    </location>
</feature>
<feature type="domain" description="Phosphotyrosine protein phosphatase I" evidence="7">
    <location>
        <begin position="2"/>
        <end position="147"/>
    </location>
</feature>
<evidence type="ECO:0000256" key="2">
    <source>
        <dbReference type="ARBA" id="ARBA00013064"/>
    </source>
</evidence>
<dbReference type="InterPro" id="IPR023485">
    <property type="entry name" value="Ptyr_pPase"/>
</dbReference>
<dbReference type="PRINTS" id="PR00719">
    <property type="entry name" value="LMWPTPASE"/>
</dbReference>
<dbReference type="RefSeq" id="WP_213540496.1">
    <property type="nucleotide sequence ID" value="NZ_AP023418.1"/>
</dbReference>
<feature type="active site" description="Proton donor" evidence="6">
    <location>
        <position position="123"/>
    </location>
</feature>